<protein>
    <recommendedName>
        <fullName evidence="1">VWFA domain-containing protein</fullName>
    </recommendedName>
</protein>
<organism evidence="2">
    <name type="scientific">Arcella intermedia</name>
    <dbReference type="NCBI Taxonomy" id="1963864"/>
    <lineage>
        <taxon>Eukaryota</taxon>
        <taxon>Amoebozoa</taxon>
        <taxon>Tubulinea</taxon>
        <taxon>Elardia</taxon>
        <taxon>Arcellinida</taxon>
        <taxon>Sphaerothecina</taxon>
        <taxon>Arcellidae</taxon>
        <taxon>Arcella</taxon>
    </lineage>
</organism>
<evidence type="ECO:0000259" key="1">
    <source>
        <dbReference type="PROSITE" id="PS50234"/>
    </source>
</evidence>
<dbReference type="InterPro" id="IPR051266">
    <property type="entry name" value="CLCR"/>
</dbReference>
<dbReference type="InterPro" id="IPR002035">
    <property type="entry name" value="VWF_A"/>
</dbReference>
<dbReference type="SUPFAM" id="SSF53300">
    <property type="entry name" value="vWA-like"/>
    <property type="match status" value="1"/>
</dbReference>
<dbReference type="Gene3D" id="3.40.50.410">
    <property type="entry name" value="von Willebrand factor, type A domain"/>
    <property type="match status" value="1"/>
</dbReference>
<dbReference type="Pfam" id="PF13519">
    <property type="entry name" value="VWA_2"/>
    <property type="match status" value="1"/>
</dbReference>
<feature type="domain" description="VWFA" evidence="1">
    <location>
        <begin position="1"/>
        <end position="178"/>
    </location>
</feature>
<proteinExistence type="predicted"/>
<evidence type="ECO:0000313" key="2">
    <source>
        <dbReference type="EMBL" id="NDV31796.1"/>
    </source>
</evidence>
<dbReference type="PANTHER" id="PTHR10579:SF43">
    <property type="entry name" value="ZINC FINGER (C3HC4-TYPE RING FINGER) FAMILY PROTEIN"/>
    <property type="match status" value="1"/>
</dbReference>
<dbReference type="PROSITE" id="PS50234">
    <property type="entry name" value="VWFA"/>
    <property type="match status" value="1"/>
</dbReference>
<accession>A0A6B2L4C3</accession>
<dbReference type="InterPro" id="IPR036465">
    <property type="entry name" value="vWFA_dom_sf"/>
</dbReference>
<reference evidence="2" key="1">
    <citation type="journal article" date="2020" name="J. Eukaryot. Microbiol.">
        <title>De novo Sequencing, Assembly and Annotation of the Transcriptome for the Free-Living Testate Amoeba Arcella intermedia.</title>
        <authorList>
            <person name="Ribeiro G.M."/>
            <person name="Porfirio-Sousa A.L."/>
            <person name="Maurer-Alcala X.X."/>
            <person name="Katz L.A."/>
            <person name="Lahr D.J.G."/>
        </authorList>
    </citation>
    <scope>NUCLEOTIDE SEQUENCE</scope>
</reference>
<dbReference type="EMBL" id="GIBP01002827">
    <property type="protein sequence ID" value="NDV31796.1"/>
    <property type="molecule type" value="Transcribed_RNA"/>
</dbReference>
<dbReference type="AlphaFoldDB" id="A0A6B2L4C3"/>
<name>A0A6B2L4C3_9EUKA</name>
<dbReference type="PANTHER" id="PTHR10579">
    <property type="entry name" value="CALCIUM-ACTIVATED CHLORIDE CHANNEL REGULATOR"/>
    <property type="match status" value="1"/>
</dbReference>
<sequence>MAGQLHSGEDSPTKLEAVKQYAVELVGKLEPGDSVSVVLFDDKAETLLPPTKVSEDARKKVEDALKDVKTRGGTDVSSGMEEGIKLAREAKRIRNLDGPQETRLLMFSDMSDSEVRSAEKTIQQMTTQSALDNIHCSYIGIGVDFDQDLTEKITIAQAANYFCIKNNNDFTKRVATELASAFFPTVKSVEIVLTVKQFKVTGVYGGGKSGPVEEEDKEGWSKERQHLYPESTQLTAERLREQNFPSEVIGVIVDKTDTKPLTIFTENSVFPSPITVKPGYQDGGWIFVGLEPEQLKGDAKGFIRFETKYTDFNDKLHKITKDVDFGDAEKAISEGKEWASSEGVEKAIVLKQYVDVMRQVLADENCFEFPKEFLDWFEIQATKHTLTKELEKVNKLKDLFIKLATQKNEDGGLA</sequence>